<feature type="signal peptide" evidence="8">
    <location>
        <begin position="1"/>
        <end position="20"/>
    </location>
</feature>
<dbReference type="PANTHER" id="PTHR43806:SF11">
    <property type="entry name" value="CEREVISIN-RELATED"/>
    <property type="match status" value="1"/>
</dbReference>
<keyword evidence="11" id="KW-0614">Plasmid</keyword>
<dbReference type="InterPro" id="IPR050131">
    <property type="entry name" value="Peptidase_S8_subtilisin-like"/>
</dbReference>
<evidence type="ECO:0000256" key="6">
    <source>
        <dbReference type="PIRSR" id="PIRSR615500-1"/>
    </source>
</evidence>
<dbReference type="PROSITE" id="PS00138">
    <property type="entry name" value="SUBTILASE_SER"/>
    <property type="match status" value="1"/>
</dbReference>
<evidence type="ECO:0000256" key="4">
    <source>
        <dbReference type="ARBA" id="ARBA00022801"/>
    </source>
</evidence>
<keyword evidence="2" id="KW-0964">Secreted</keyword>
<evidence type="ECO:0000256" key="1">
    <source>
        <dbReference type="ARBA" id="ARBA00011073"/>
    </source>
</evidence>
<dbReference type="PROSITE" id="PS51257">
    <property type="entry name" value="PROKAR_LIPOPROTEIN"/>
    <property type="match status" value="1"/>
</dbReference>
<evidence type="ECO:0000256" key="3">
    <source>
        <dbReference type="ARBA" id="ARBA00022670"/>
    </source>
</evidence>
<feature type="active site" description="Charge relay system" evidence="6 7">
    <location>
        <position position="165"/>
    </location>
</feature>
<feature type="domain" description="Peptidase S8/S53" evidence="9">
    <location>
        <begin position="492"/>
        <end position="557"/>
    </location>
</feature>
<dbReference type="InterPro" id="IPR003137">
    <property type="entry name" value="PA_domain"/>
</dbReference>
<dbReference type="PRINTS" id="PR00723">
    <property type="entry name" value="SUBTILISIN"/>
</dbReference>
<dbReference type="EMBL" id="CP001117">
    <property type="protein sequence ID" value="ACO48023.1"/>
    <property type="molecule type" value="Genomic_DNA"/>
</dbReference>
<dbReference type="Proteomes" id="UP000002208">
    <property type="component" value="Plasmid 3"/>
</dbReference>
<dbReference type="PANTHER" id="PTHR43806">
    <property type="entry name" value="PEPTIDASE S8"/>
    <property type="match status" value="1"/>
</dbReference>
<gene>
    <name evidence="11" type="ordered locus">Deide_3p00850</name>
</gene>
<geneLocation type="plasmid" evidence="12">
    <name>pDeide3</name>
</geneLocation>
<organism evidence="11 12">
    <name type="scientific">Deinococcus deserti (strain DSM 17065 / CIP 109153 / LMG 22923 / VCD115)</name>
    <dbReference type="NCBI Taxonomy" id="546414"/>
    <lineage>
        <taxon>Bacteria</taxon>
        <taxon>Thermotogati</taxon>
        <taxon>Deinococcota</taxon>
        <taxon>Deinococci</taxon>
        <taxon>Deinococcales</taxon>
        <taxon>Deinococcaceae</taxon>
        <taxon>Deinococcus</taxon>
    </lineage>
</organism>
<evidence type="ECO:0000256" key="7">
    <source>
        <dbReference type="PROSITE-ProRule" id="PRU01240"/>
    </source>
</evidence>
<reference evidence="11 12" key="1">
    <citation type="journal article" date="2009" name="PLoS Genet.">
        <title>Alliance of proteomics and genomics to unravel the specificities of Sahara bacterium Deinococcus deserti.</title>
        <authorList>
            <person name="de Groot A."/>
            <person name="Dulermo R."/>
            <person name="Ortet P."/>
            <person name="Blanchard L."/>
            <person name="Guerin P."/>
            <person name="Fernandez B."/>
            <person name="Vacherie B."/>
            <person name="Dossat C."/>
            <person name="Jolivet E."/>
            <person name="Siguier P."/>
            <person name="Chandler M."/>
            <person name="Barakat M."/>
            <person name="Dedieu A."/>
            <person name="Barbe V."/>
            <person name="Heulin T."/>
            <person name="Sommer S."/>
            <person name="Achouak W."/>
            <person name="Armengaud J."/>
        </authorList>
    </citation>
    <scope>NUCLEOTIDE SEQUENCE [LARGE SCALE GENOMIC DNA]</scope>
    <source>
        <strain evidence="12">DSM 17065 / CIP 109153 / LMG 22923 / VCD115</strain>
        <plasmid evidence="12">pDeide3</plasmid>
    </source>
</reference>
<feature type="domain" description="PA" evidence="10">
    <location>
        <begin position="398"/>
        <end position="481"/>
    </location>
</feature>
<feature type="active site" description="Charge relay system" evidence="6 7">
    <location>
        <position position="509"/>
    </location>
</feature>
<dbReference type="SUPFAM" id="SSF52743">
    <property type="entry name" value="Subtilisin-like"/>
    <property type="match status" value="1"/>
</dbReference>
<name>C1D3E4_DEIDV</name>
<proteinExistence type="inferred from homology"/>
<dbReference type="Gene3D" id="3.50.30.30">
    <property type="match status" value="1"/>
</dbReference>
<evidence type="ECO:0000256" key="8">
    <source>
        <dbReference type="SAM" id="SignalP"/>
    </source>
</evidence>
<keyword evidence="2" id="KW-0134">Cell wall</keyword>
<keyword evidence="3 7" id="KW-0645">Protease</keyword>
<dbReference type="HOGENOM" id="CLU_011263_15_3_0"/>
<keyword evidence="5 7" id="KW-0720">Serine protease</keyword>
<dbReference type="RefSeq" id="WP_012694896.1">
    <property type="nucleotide sequence ID" value="NC_012528.1"/>
</dbReference>
<feature type="chain" id="PRO_5002905659" evidence="8">
    <location>
        <begin position="21"/>
        <end position="571"/>
    </location>
</feature>
<dbReference type="Gene3D" id="3.40.50.200">
    <property type="entry name" value="Peptidase S8/S53 domain"/>
    <property type="match status" value="2"/>
</dbReference>
<protein>
    <submittedName>
        <fullName evidence="11">Putative Serine protease, subtilase family</fullName>
    </submittedName>
</protein>
<keyword evidence="8" id="KW-0732">Signal</keyword>
<dbReference type="Pfam" id="PF02225">
    <property type="entry name" value="PA"/>
    <property type="match status" value="1"/>
</dbReference>
<evidence type="ECO:0000259" key="10">
    <source>
        <dbReference type="Pfam" id="PF02225"/>
    </source>
</evidence>
<dbReference type="InterPro" id="IPR023828">
    <property type="entry name" value="Peptidase_S8_Ser-AS"/>
</dbReference>
<dbReference type="PROSITE" id="PS51892">
    <property type="entry name" value="SUBTILASE"/>
    <property type="match status" value="1"/>
</dbReference>
<comment type="similarity">
    <text evidence="1 7">Belongs to the peptidase S8 family.</text>
</comment>
<feature type="active site" description="Charge relay system" evidence="6 7">
    <location>
        <position position="202"/>
    </location>
</feature>
<dbReference type="KEGG" id="ddr:Deide_3p00850"/>
<dbReference type="AlphaFoldDB" id="C1D3E4"/>
<dbReference type="Pfam" id="PF00082">
    <property type="entry name" value="Peptidase_S8"/>
    <property type="match status" value="2"/>
</dbReference>
<dbReference type="InterPro" id="IPR015500">
    <property type="entry name" value="Peptidase_S8_subtilisin-rel"/>
</dbReference>
<dbReference type="OrthoDB" id="9798386at2"/>
<keyword evidence="12" id="KW-1185">Reference proteome</keyword>
<dbReference type="InterPro" id="IPR036852">
    <property type="entry name" value="Peptidase_S8/S53_dom_sf"/>
</dbReference>
<dbReference type="GO" id="GO:0006508">
    <property type="term" value="P:proteolysis"/>
    <property type="evidence" value="ECO:0007669"/>
    <property type="project" value="UniProtKB-KW"/>
</dbReference>
<feature type="domain" description="Peptidase S8/S53" evidence="9">
    <location>
        <begin position="156"/>
        <end position="355"/>
    </location>
</feature>
<evidence type="ECO:0000256" key="5">
    <source>
        <dbReference type="ARBA" id="ARBA00022825"/>
    </source>
</evidence>
<evidence type="ECO:0000256" key="2">
    <source>
        <dbReference type="ARBA" id="ARBA00022512"/>
    </source>
</evidence>
<sequence>MHVSRSVKFVGLALALAACAQQSNVPTSSVTPTVSSQAATTARTYLVGFKAGQGTNTEAIRKVGGQLRRSFTRIEAASATLTAAQANKLAADPSVEYVELTVTRRADNYITSDSNTLGKPGGQLGGLNVNWQPSGEFTYGDIALAVPSLRTQQHTGAGTAVCVGDTGIDGNHPEFAGKLKGFKNFMGDGKDSATALNDVNQHGTHVAGTIFAQFGAGSNVGPSGMDSNGVGGVAPGVNLYVARVLGDDGSGTSEGVVEGVNWCVSQLVTQGGKEQRMVVNLSLGADEGSKTEKRAFQAAYDAGALVVAAAGNDGVKLPHYPSDYPSVIKVGAVNHLGNLADFSNHNSKQELVAPDVAVLSSVPVGTGLAASASAAGVATYQSVNPFEFAAAKTVSNLPIVAAGGEGNRFCEPNAVNAALNGAIALISRGACPFADKVANAVANHAAAVIVYNNTTGPLNSVTLGSPRSIPVVGITQADGLATLTKVQAGSVTGSVSIYASDYEYFNGTSMATPHVAGAAAVVWAAKPGLSNAELRDLLSATATDLGPNGRDNFFGNGLVNPGAAIAAAGRR</sequence>
<dbReference type="SUPFAM" id="SSF54897">
    <property type="entry name" value="Protease propeptides/inhibitors"/>
    <property type="match status" value="1"/>
</dbReference>
<evidence type="ECO:0000313" key="12">
    <source>
        <dbReference type="Proteomes" id="UP000002208"/>
    </source>
</evidence>
<keyword evidence="4 7" id="KW-0378">Hydrolase</keyword>
<evidence type="ECO:0000313" key="11">
    <source>
        <dbReference type="EMBL" id="ACO48023.1"/>
    </source>
</evidence>
<dbReference type="GO" id="GO:0004252">
    <property type="term" value="F:serine-type endopeptidase activity"/>
    <property type="evidence" value="ECO:0007669"/>
    <property type="project" value="UniProtKB-UniRule"/>
</dbReference>
<evidence type="ECO:0000259" key="9">
    <source>
        <dbReference type="Pfam" id="PF00082"/>
    </source>
</evidence>
<dbReference type="Gene3D" id="3.30.70.80">
    <property type="entry name" value="Peptidase S8 propeptide/proteinase inhibitor I9"/>
    <property type="match status" value="1"/>
</dbReference>
<dbReference type="InterPro" id="IPR000209">
    <property type="entry name" value="Peptidase_S8/S53_dom"/>
</dbReference>
<dbReference type="InterPro" id="IPR037045">
    <property type="entry name" value="S8pro/Inhibitor_I9_sf"/>
</dbReference>
<accession>C1D3E4</accession>